<dbReference type="OrthoDB" id="5390143at2759"/>
<feature type="domain" description="Yeast cell wall synthesis Kre9/Knh1-like N-terminal" evidence="5">
    <location>
        <begin position="22"/>
        <end position="103"/>
    </location>
</feature>
<dbReference type="OMA" id="ILPLATC"/>
<name>E9EAZ4_METAQ</name>
<dbReference type="EMBL" id="GL698536">
    <property type="protein sequence ID" value="EFY86925.1"/>
    <property type="molecule type" value="Genomic_DNA"/>
</dbReference>
<dbReference type="KEGG" id="maw:19251353"/>
<dbReference type="Proteomes" id="UP000002499">
    <property type="component" value="Unassembled WGS sequence"/>
</dbReference>
<keyword evidence="3" id="KW-0472">Membrane</keyword>
<proteinExistence type="predicted"/>
<keyword evidence="7" id="KW-1185">Reference proteome</keyword>
<dbReference type="Pfam" id="PF10342">
    <property type="entry name" value="Kre9_KNH"/>
    <property type="match status" value="1"/>
</dbReference>
<dbReference type="AlphaFoldDB" id="E9EAZ4"/>
<keyword evidence="3" id="KW-0812">Transmembrane</keyword>
<evidence type="ECO:0000313" key="6">
    <source>
        <dbReference type="EMBL" id="EFY86925.1"/>
    </source>
</evidence>
<reference evidence="6 7" key="1">
    <citation type="journal article" date="2011" name="PLoS Genet.">
        <title>Genome sequencing and comparative transcriptomics of the model entomopathogenic fungi Metarhizium anisopliae and M. acridum.</title>
        <authorList>
            <person name="Gao Q."/>
            <person name="Jin K."/>
            <person name="Ying S.H."/>
            <person name="Zhang Y."/>
            <person name="Xiao G."/>
            <person name="Shang Y."/>
            <person name="Duan Z."/>
            <person name="Hu X."/>
            <person name="Xie X.Q."/>
            <person name="Zhou G."/>
            <person name="Peng G."/>
            <person name="Luo Z."/>
            <person name="Huang W."/>
            <person name="Wang B."/>
            <person name="Fang W."/>
            <person name="Wang S."/>
            <person name="Zhong Y."/>
            <person name="Ma L.J."/>
            <person name="St Leger R.J."/>
            <person name="Zhao G.P."/>
            <person name="Pei Y."/>
            <person name="Feng M.G."/>
            <person name="Xia Y."/>
            <person name="Wang C."/>
        </authorList>
    </citation>
    <scope>NUCLEOTIDE SEQUENCE [LARGE SCALE GENOMIC DNA]</scope>
    <source>
        <strain evidence="6 7">CQMa 102</strain>
    </source>
</reference>
<gene>
    <name evidence="6" type="ORF">MAC_07042</name>
</gene>
<keyword evidence="1 4" id="KW-0732">Signal</keyword>
<feature type="region of interest" description="Disordered" evidence="2">
    <location>
        <begin position="129"/>
        <end position="152"/>
    </location>
</feature>
<evidence type="ECO:0000256" key="1">
    <source>
        <dbReference type="ARBA" id="ARBA00022729"/>
    </source>
</evidence>
<dbReference type="HOGENOM" id="CLU_090723_0_0_1"/>
<dbReference type="GeneID" id="19251353"/>
<feature type="compositionally biased region" description="Pro residues" evidence="2">
    <location>
        <begin position="244"/>
        <end position="253"/>
    </location>
</feature>
<organism evidence="7">
    <name type="scientific">Metarhizium acridum (strain CQMa 102)</name>
    <dbReference type="NCBI Taxonomy" id="655827"/>
    <lineage>
        <taxon>Eukaryota</taxon>
        <taxon>Fungi</taxon>
        <taxon>Dikarya</taxon>
        <taxon>Ascomycota</taxon>
        <taxon>Pezizomycotina</taxon>
        <taxon>Sordariomycetes</taxon>
        <taxon>Hypocreomycetidae</taxon>
        <taxon>Hypocreales</taxon>
        <taxon>Clavicipitaceae</taxon>
        <taxon>Metarhizium</taxon>
    </lineage>
</organism>
<accession>E9EAZ4</accession>
<evidence type="ECO:0000256" key="2">
    <source>
        <dbReference type="SAM" id="MobiDB-lite"/>
    </source>
</evidence>
<keyword evidence="3" id="KW-1133">Transmembrane helix</keyword>
<protein>
    <recommendedName>
        <fullName evidence="5">Yeast cell wall synthesis Kre9/Knh1-like N-terminal domain-containing protein</fullName>
    </recommendedName>
</protein>
<evidence type="ECO:0000256" key="4">
    <source>
        <dbReference type="SAM" id="SignalP"/>
    </source>
</evidence>
<feature type="region of interest" description="Disordered" evidence="2">
    <location>
        <begin position="233"/>
        <end position="253"/>
    </location>
</feature>
<evidence type="ECO:0000259" key="5">
    <source>
        <dbReference type="Pfam" id="PF10342"/>
    </source>
</evidence>
<feature type="compositionally biased region" description="Low complexity" evidence="2">
    <location>
        <begin position="129"/>
        <end position="139"/>
    </location>
</feature>
<feature type="signal peptide" evidence="4">
    <location>
        <begin position="1"/>
        <end position="18"/>
    </location>
</feature>
<evidence type="ECO:0000256" key="3">
    <source>
        <dbReference type="SAM" id="Phobius"/>
    </source>
</evidence>
<dbReference type="InterPro" id="IPR018466">
    <property type="entry name" value="Kre9/Knh1-like_N"/>
</dbReference>
<sequence length="253" mass="26504">MLCRILACLLAISPLATSQFTSPAAGAVLVAGDKVNVSYTTDLKNYTIALWQRAENGNRPKLGSIVYATTDGPSSSFTWTVQTYNLDLGASRTFFFWLFEGGASHQGNDLHQISSSYFNVTDKGATSSVSAAESASTAPAPSPTPASSPPEKDLSVGARAGIGAAVSVFCLIAMALVFLLFRHRSRERPGADGEALASSAGVRCPATDCTDSVAELQSDCVSPRATQKLPCRVYQPVPGDTSTRPPPLAELPA</sequence>
<dbReference type="RefSeq" id="XP_007813382.1">
    <property type="nucleotide sequence ID" value="XM_007815191.1"/>
</dbReference>
<dbReference type="eggNOG" id="ENOG502SWSF">
    <property type="taxonomic scope" value="Eukaryota"/>
</dbReference>
<dbReference type="InParanoid" id="E9EAZ4"/>
<evidence type="ECO:0000313" key="7">
    <source>
        <dbReference type="Proteomes" id="UP000002499"/>
    </source>
</evidence>
<feature type="chain" id="PRO_5003238355" description="Yeast cell wall synthesis Kre9/Knh1-like N-terminal domain-containing protein" evidence="4">
    <location>
        <begin position="19"/>
        <end position="253"/>
    </location>
</feature>
<feature type="transmembrane region" description="Helical" evidence="3">
    <location>
        <begin position="160"/>
        <end position="181"/>
    </location>
</feature>